<comment type="caution">
    <text evidence="2">The sequence shown here is derived from an EMBL/GenBank/DDBJ whole genome shotgun (WGS) entry which is preliminary data.</text>
</comment>
<dbReference type="EMBL" id="PNBA02000014">
    <property type="protein sequence ID" value="KAG6400312.1"/>
    <property type="molecule type" value="Genomic_DNA"/>
</dbReference>
<reference evidence="2" key="1">
    <citation type="submission" date="2018-01" db="EMBL/GenBank/DDBJ databases">
        <authorList>
            <person name="Mao J.F."/>
        </authorList>
    </citation>
    <scope>NUCLEOTIDE SEQUENCE</scope>
    <source>
        <strain evidence="2">Huo1</strain>
        <tissue evidence="2">Leaf</tissue>
    </source>
</reference>
<gene>
    <name evidence="2" type="ORF">SASPL_137138</name>
</gene>
<dbReference type="AlphaFoldDB" id="A0A8X8WSR0"/>
<organism evidence="2">
    <name type="scientific">Salvia splendens</name>
    <name type="common">Scarlet sage</name>
    <dbReference type="NCBI Taxonomy" id="180675"/>
    <lineage>
        <taxon>Eukaryota</taxon>
        <taxon>Viridiplantae</taxon>
        <taxon>Streptophyta</taxon>
        <taxon>Embryophyta</taxon>
        <taxon>Tracheophyta</taxon>
        <taxon>Spermatophyta</taxon>
        <taxon>Magnoliopsida</taxon>
        <taxon>eudicotyledons</taxon>
        <taxon>Gunneridae</taxon>
        <taxon>Pentapetalae</taxon>
        <taxon>asterids</taxon>
        <taxon>lamiids</taxon>
        <taxon>Lamiales</taxon>
        <taxon>Lamiaceae</taxon>
        <taxon>Nepetoideae</taxon>
        <taxon>Mentheae</taxon>
        <taxon>Salviinae</taxon>
        <taxon>Salvia</taxon>
        <taxon>Salvia subgen. Calosphace</taxon>
        <taxon>core Calosphace</taxon>
    </lineage>
</organism>
<dbReference type="Proteomes" id="UP000298416">
    <property type="component" value="Unassembled WGS sequence"/>
</dbReference>
<feature type="region of interest" description="Disordered" evidence="1">
    <location>
        <begin position="31"/>
        <end position="55"/>
    </location>
</feature>
<dbReference type="PANTHER" id="PTHR44991:SF1">
    <property type="entry name" value="IMMUNOGLOBULIN SUPERFAMILY MEMBER 5"/>
    <property type="match status" value="1"/>
</dbReference>
<accession>A0A8X8WSR0</accession>
<evidence type="ECO:0000256" key="1">
    <source>
        <dbReference type="SAM" id="MobiDB-lite"/>
    </source>
</evidence>
<reference evidence="2" key="2">
    <citation type="submission" date="2020-08" db="EMBL/GenBank/DDBJ databases">
        <title>Plant Genome Project.</title>
        <authorList>
            <person name="Zhang R.-G."/>
        </authorList>
    </citation>
    <scope>NUCLEOTIDE SEQUENCE</scope>
    <source>
        <strain evidence="2">Huo1</strain>
        <tissue evidence="2">Leaf</tissue>
    </source>
</reference>
<name>A0A8X8WSR0_SALSN</name>
<dbReference type="Gene3D" id="2.60.120.920">
    <property type="match status" value="1"/>
</dbReference>
<evidence type="ECO:0000313" key="3">
    <source>
        <dbReference type="Proteomes" id="UP000298416"/>
    </source>
</evidence>
<sequence>MLIALIAVSSGFFALVLFLVVRACVRLRRRSTGDNEAERGQNSQNGIARLHQVSPHHDASARKSNYYLFRRGAPPPFSWEDNPALVTDAVESGWPRFAFAAAATTAVQSSPSVKSLLGACGAGDSGGDRGVEIGWEVCEGSADFMQKIGLNSSAVEVIRAGLPLPGPNLGNSSFPQEAYFEVTVVACGGGGSEGRRERRGRSEGDDRIKLIDEDFNAKNGGDSLNCGHSQRRSKVEEGIIGKHNAKSEGVLVCVGLTGVNPIPARFPGSFPASIGFNSTGAIFLDGTKIVPESEPASWGKTDKVVGCGYNPGQRKVFFTVDSQVVHEIHCKTEDYSTPLYPTLAASGDVVVLVNLGQSPFRFAPANQHRTPNPCFMGASPALGNLTLDGRRILLGLLANPSLVLFSMCMCSMCMYTQSDTITYMWVILAPCLSHLDSFLDGNSLYFQIILFSFCTFGSTPINTL</sequence>
<dbReference type="PANTHER" id="PTHR44991">
    <property type="entry name" value="IMMUNOGLOBULIN SUPERFAMILY MEMBER 5"/>
    <property type="match status" value="1"/>
</dbReference>
<protein>
    <recommendedName>
        <fullName evidence="4">SPRY domain-containing protein</fullName>
    </recommendedName>
</protein>
<proteinExistence type="predicted"/>
<dbReference type="InterPro" id="IPR043136">
    <property type="entry name" value="B30.2/SPRY_sf"/>
</dbReference>
<evidence type="ECO:0000313" key="2">
    <source>
        <dbReference type="EMBL" id="KAG6400312.1"/>
    </source>
</evidence>
<keyword evidence="3" id="KW-1185">Reference proteome</keyword>
<evidence type="ECO:0008006" key="4">
    <source>
        <dbReference type="Google" id="ProtNLM"/>
    </source>
</evidence>